<evidence type="ECO:0000313" key="1">
    <source>
        <dbReference type="EMBL" id="KGD61911.1"/>
    </source>
</evidence>
<dbReference type="InterPro" id="IPR015315">
    <property type="entry name" value="DUF1963"/>
</dbReference>
<proteinExistence type="predicted"/>
<gene>
    <name evidence="1" type="ORF">T9A_01120</name>
</gene>
<protein>
    <recommendedName>
        <fullName evidence="3">DUF1963 domain-containing protein</fullName>
    </recommendedName>
</protein>
<accession>A0ABR4WEG5</accession>
<dbReference type="PANTHER" id="PTHR36436:SF6">
    <property type="entry name" value="SLL5081 PROTEIN"/>
    <property type="match status" value="1"/>
</dbReference>
<dbReference type="PANTHER" id="PTHR36436">
    <property type="entry name" value="SLL5081 PROTEIN"/>
    <property type="match status" value="1"/>
</dbReference>
<dbReference type="RefSeq" id="WP_035245901.1">
    <property type="nucleotide sequence ID" value="NZ_ARXU01000003.1"/>
</dbReference>
<name>A0ABR4WEG5_9GAMM</name>
<dbReference type="InterPro" id="IPR035948">
    <property type="entry name" value="YwqG-like_sf"/>
</dbReference>
<dbReference type="EMBL" id="ARXU01000003">
    <property type="protein sequence ID" value="KGD61911.1"/>
    <property type="molecule type" value="Genomic_DNA"/>
</dbReference>
<dbReference type="Proteomes" id="UP000029443">
    <property type="component" value="Unassembled WGS sequence"/>
</dbReference>
<sequence length="241" mass="26917">MLPEEIKLKLAPLSRSAWRPRVGPAVPGARSKFGGLPLLRPDESWPCCGHCHQPMQLFVQLDSGDLPADAGQPFGDGVLQVFYCTNMEEECEVLGQAHLPFSEASMTRVIPRDQTHGFDALPVTIPDAFPEQSLTGWSRHNDFPDQQETVAINDDLPDGTLALLHAHRPAPRAGDKLLGWPHWVQHVDYPACPCCQKKMNFVMQLDSTDTLPFWFGDYGCAYVFQCENHADIMTMTWSSRA</sequence>
<organism evidence="1 2">
    <name type="scientific">Alcanivorax jadensis T9</name>
    <dbReference type="NCBI Taxonomy" id="1177181"/>
    <lineage>
        <taxon>Bacteria</taxon>
        <taxon>Pseudomonadati</taxon>
        <taxon>Pseudomonadota</taxon>
        <taxon>Gammaproteobacteria</taxon>
        <taxon>Oceanospirillales</taxon>
        <taxon>Alcanivoracaceae</taxon>
        <taxon>Alcanivorax</taxon>
    </lineage>
</organism>
<dbReference type="Pfam" id="PF09234">
    <property type="entry name" value="DUF1963"/>
    <property type="match status" value="1"/>
</dbReference>
<dbReference type="SUPFAM" id="SSF103032">
    <property type="entry name" value="Hypothetical protein YwqG"/>
    <property type="match status" value="1"/>
</dbReference>
<evidence type="ECO:0008006" key="3">
    <source>
        <dbReference type="Google" id="ProtNLM"/>
    </source>
</evidence>
<reference evidence="1 2" key="1">
    <citation type="submission" date="2012-09" db="EMBL/GenBank/DDBJ databases">
        <title>Genome Sequence of alkane-degrading Bacterium Alcanivorax jadensis T9.</title>
        <authorList>
            <person name="Lai Q."/>
            <person name="Shao Z."/>
        </authorList>
    </citation>
    <scope>NUCLEOTIDE SEQUENCE [LARGE SCALE GENOMIC DNA]</scope>
    <source>
        <strain evidence="1 2">T9</strain>
    </source>
</reference>
<dbReference type="Gene3D" id="2.30.320.10">
    <property type="entry name" value="YwqG-like"/>
    <property type="match status" value="1"/>
</dbReference>
<keyword evidence="2" id="KW-1185">Reference proteome</keyword>
<comment type="caution">
    <text evidence="1">The sequence shown here is derived from an EMBL/GenBank/DDBJ whole genome shotgun (WGS) entry which is preliminary data.</text>
</comment>
<evidence type="ECO:0000313" key="2">
    <source>
        <dbReference type="Proteomes" id="UP000029443"/>
    </source>
</evidence>